<dbReference type="GeneID" id="103707104"/>
<feature type="compositionally biased region" description="Polar residues" evidence="2">
    <location>
        <begin position="292"/>
        <end position="303"/>
    </location>
</feature>
<evidence type="ECO:0000313" key="5">
    <source>
        <dbReference type="RefSeq" id="XP_038985488.1"/>
    </source>
</evidence>
<proteinExistence type="predicted"/>
<feature type="compositionally biased region" description="Polar residues" evidence="2">
    <location>
        <begin position="416"/>
        <end position="425"/>
    </location>
</feature>
<feature type="region of interest" description="Disordered" evidence="2">
    <location>
        <begin position="64"/>
        <end position="221"/>
    </location>
</feature>
<reference evidence="3" key="1">
    <citation type="journal article" date="2019" name="Nat. Commun.">
        <title>Genome-wide association mapping of date palm fruit traits.</title>
        <authorList>
            <person name="Hazzouri K.M."/>
            <person name="Gros-Balthazard M."/>
            <person name="Flowers J.M."/>
            <person name="Copetti D."/>
            <person name="Lemansour A."/>
            <person name="Lebrun M."/>
            <person name="Masmoudi K."/>
            <person name="Ferrand S."/>
            <person name="Dhar M.I."/>
            <person name="Fresquez Z.A."/>
            <person name="Rosas U."/>
            <person name="Zhang J."/>
            <person name="Talag J."/>
            <person name="Lee S."/>
            <person name="Kudrna D."/>
            <person name="Powell R.F."/>
            <person name="Leitch I.J."/>
            <person name="Krueger R.R."/>
            <person name="Wing R.A."/>
            <person name="Amiri K.M.A."/>
            <person name="Purugganan M.D."/>
        </authorList>
    </citation>
    <scope>NUCLEOTIDE SEQUENCE [LARGE SCALE GENOMIC DNA]</scope>
    <source>
        <strain evidence="3">cv. Khalas</strain>
    </source>
</reference>
<dbReference type="OrthoDB" id="1937137at2759"/>
<dbReference type="RefSeq" id="XP_038985487.1">
    <property type="nucleotide sequence ID" value="XM_039129559.1"/>
</dbReference>
<feature type="region of interest" description="Disordered" evidence="2">
    <location>
        <begin position="285"/>
        <end position="375"/>
    </location>
</feature>
<feature type="region of interest" description="Disordered" evidence="2">
    <location>
        <begin position="391"/>
        <end position="446"/>
    </location>
</feature>
<keyword evidence="3" id="KW-1185">Reference proteome</keyword>
<evidence type="ECO:0000256" key="2">
    <source>
        <dbReference type="SAM" id="MobiDB-lite"/>
    </source>
</evidence>
<feature type="coiled-coil region" evidence="1">
    <location>
        <begin position="601"/>
        <end position="635"/>
    </location>
</feature>
<protein>
    <submittedName>
        <fullName evidence="4 5">Uncharacterized protein LOC103707104</fullName>
    </submittedName>
</protein>
<accession>A0A8B9AI73</accession>
<feature type="compositionally biased region" description="Polar residues" evidence="2">
    <location>
        <begin position="206"/>
        <end position="218"/>
    </location>
</feature>
<dbReference type="Proteomes" id="UP000228380">
    <property type="component" value="Chromosome 8"/>
</dbReference>
<keyword evidence="1" id="KW-0175">Coiled coil</keyword>
<feature type="coiled-coil region" evidence="1">
    <location>
        <begin position="664"/>
        <end position="691"/>
    </location>
</feature>
<dbReference type="AlphaFoldDB" id="A0A8B9AI73"/>
<dbReference type="KEGG" id="pda:103707104"/>
<sequence length="779" mass="85291">MGCRGRPLFDLNELSTGEEDEKDSVVLLQPQKSIPISNPCTSGLFPASEGCQRIVNNHAFTHASSGSGFQPFVRNKDPQNSKESYKHNPDADCSNANQASTSMSTSHSEDDKVSALVSSSNQDPQAAEREEGEWSDIEGNVYAVESNASNKHDDVNSEISQMQRATEESKPVPMKADENSCSDSSLLGPNNNEVGDASKDAKVQGPSGSENNRTSHCNSKGDVLADGLVESSSIAKPKEVKGVEASYALRFANNPAKRPKLDEHKEAMLGKKRARQTVFINVEDAKQAGPMKSSTPRRQTSFPTPIITRSVKDTTRASPGGVERAAERQSQPMSRDQKQADMASSEGSNPVESSYQKADSNGDANPGSISCSKKMNNNEFSSEACLPPIPRQVSWKQPVDSRQYKNPPISCRKPSVTGQSTSDQKLGSKKHLPSKKQTSNNLQYQDTSVERLLREVTNEKFWHHPGVTCSCDERDTELGSGLGVSSSSHASLPNSSRLNLPSSSGVEDRPERRPYYPEWLVFEDDSALHNSKVAREVVRCALLPADRAELEAGGVSDFVDQVYCSAVRHLHEIDMLASAAASYQNQAWKSQKGQEVVEKKLAEAEARWKESTARAEVAESELKLKAEHLEEEEASHALTRSALRASEARLADAQSVLVGQKYEAGILRLKIEQLEAREKKAMEQARNAVQIFRESAEYREELEEETVDGFIRGFENFRAQVLRLCPKLDFSNIRPRLLGAAEDDSAPESPEAETELAVVEAETGMALKVAHEIPSGEAS</sequence>
<feature type="compositionally biased region" description="Polar residues" evidence="2">
    <location>
        <begin position="435"/>
        <end position="446"/>
    </location>
</feature>
<evidence type="ECO:0000313" key="3">
    <source>
        <dbReference type="Proteomes" id="UP000228380"/>
    </source>
</evidence>
<feature type="compositionally biased region" description="Basic and acidic residues" evidence="2">
    <location>
        <begin position="165"/>
        <end position="178"/>
    </location>
</feature>
<reference evidence="4 5" key="2">
    <citation type="submission" date="2025-04" db="UniProtKB">
        <authorList>
            <consortium name="RefSeq"/>
        </authorList>
    </citation>
    <scope>IDENTIFICATION</scope>
    <source>
        <tissue evidence="4 5">Young leaves</tissue>
    </source>
</reference>
<name>A0A8B9AI73_PHODC</name>
<evidence type="ECO:0000313" key="4">
    <source>
        <dbReference type="RefSeq" id="XP_038985487.1"/>
    </source>
</evidence>
<evidence type="ECO:0000313" key="6">
    <source>
        <dbReference type="RefSeq" id="XP_038985489.1"/>
    </source>
</evidence>
<evidence type="ECO:0000256" key="1">
    <source>
        <dbReference type="SAM" id="Coils"/>
    </source>
</evidence>
<gene>
    <name evidence="4 5 6" type="primary">LOC103707104</name>
</gene>
<feature type="region of interest" description="Disordered" evidence="2">
    <location>
        <begin position="480"/>
        <end position="511"/>
    </location>
</feature>
<feature type="compositionally biased region" description="Basic and acidic residues" evidence="2">
    <location>
        <begin position="74"/>
        <end position="90"/>
    </location>
</feature>
<dbReference type="RefSeq" id="XP_038985488.1">
    <property type="nucleotide sequence ID" value="XM_039129560.1"/>
</dbReference>
<dbReference type="RefSeq" id="XP_038985489.1">
    <property type="nucleotide sequence ID" value="XM_039129561.1"/>
</dbReference>
<feature type="compositionally biased region" description="Polar residues" evidence="2">
    <location>
        <begin position="179"/>
        <end position="193"/>
    </location>
</feature>
<feature type="compositionally biased region" description="Polar residues" evidence="2">
    <location>
        <begin position="94"/>
        <end position="106"/>
    </location>
</feature>
<feature type="compositionally biased region" description="Polar residues" evidence="2">
    <location>
        <begin position="345"/>
        <end position="375"/>
    </location>
</feature>
<organism evidence="3 4">
    <name type="scientific">Phoenix dactylifera</name>
    <name type="common">Date palm</name>
    <dbReference type="NCBI Taxonomy" id="42345"/>
    <lineage>
        <taxon>Eukaryota</taxon>
        <taxon>Viridiplantae</taxon>
        <taxon>Streptophyta</taxon>
        <taxon>Embryophyta</taxon>
        <taxon>Tracheophyta</taxon>
        <taxon>Spermatophyta</taxon>
        <taxon>Magnoliopsida</taxon>
        <taxon>Liliopsida</taxon>
        <taxon>Arecaceae</taxon>
        <taxon>Coryphoideae</taxon>
        <taxon>Phoeniceae</taxon>
        <taxon>Phoenix</taxon>
    </lineage>
</organism>
<feature type="compositionally biased region" description="Low complexity" evidence="2">
    <location>
        <begin position="483"/>
        <end position="504"/>
    </location>
</feature>